<keyword evidence="2" id="KW-1185">Reference proteome</keyword>
<dbReference type="EMBL" id="JAAOMA010000013">
    <property type="protein sequence ID" value="NHR05738.1"/>
    <property type="molecule type" value="Genomic_DNA"/>
</dbReference>
<evidence type="ECO:0000313" key="1">
    <source>
        <dbReference type="EMBL" id="NHR05738.1"/>
    </source>
</evidence>
<gene>
    <name evidence="1" type="ORF">HA052_11055</name>
</gene>
<dbReference type="Proteomes" id="UP001515641">
    <property type="component" value="Unassembled WGS sequence"/>
</dbReference>
<proteinExistence type="predicted"/>
<sequence>MLTLTPINEPMCFCIRPVNVNQDGSISATVSLGVVRETAPAAEGQPASRTFVTFAQQSHFITPEEAVTVLATRPDEGESLNDALSRAVHTALKAKGVIQF</sequence>
<evidence type="ECO:0000313" key="2">
    <source>
        <dbReference type="Proteomes" id="UP001515641"/>
    </source>
</evidence>
<organism evidence="1 2">
    <name type="scientific">Chromobacterium fluminis</name>
    <dbReference type="NCBI Taxonomy" id="3044269"/>
    <lineage>
        <taxon>Bacteria</taxon>
        <taxon>Pseudomonadati</taxon>
        <taxon>Pseudomonadota</taxon>
        <taxon>Betaproteobacteria</taxon>
        <taxon>Neisseriales</taxon>
        <taxon>Chromobacteriaceae</taxon>
        <taxon>Chromobacterium</taxon>
    </lineage>
</organism>
<dbReference type="RefSeq" id="WP_166451983.1">
    <property type="nucleotide sequence ID" value="NZ_JAAOMA010000013.1"/>
</dbReference>
<accession>A0ABX0L452</accession>
<reference evidence="1 2" key="1">
    <citation type="submission" date="2020-03" db="EMBL/GenBank/DDBJ databases">
        <title>Draft genome sequence of environmentally isolated cultures.</title>
        <authorList>
            <person name="Wilson H.S."/>
            <person name="De Leon M.E."/>
        </authorList>
    </citation>
    <scope>NUCLEOTIDE SEQUENCE [LARGE SCALE GENOMIC DNA]</scope>
    <source>
        <strain evidence="1 2">HSC-31F16</strain>
    </source>
</reference>
<protein>
    <submittedName>
        <fullName evidence="1">Uncharacterized protein</fullName>
    </submittedName>
</protein>
<comment type="caution">
    <text evidence="1">The sequence shown here is derived from an EMBL/GenBank/DDBJ whole genome shotgun (WGS) entry which is preliminary data.</text>
</comment>
<name>A0ABX0L452_9NEIS</name>